<keyword evidence="1" id="KW-1133">Transmembrane helix</keyword>
<keyword evidence="1" id="KW-0812">Transmembrane</keyword>
<dbReference type="EMBL" id="QEXO01000001">
    <property type="protein sequence ID" value="PWE16083.1"/>
    <property type="molecule type" value="Genomic_DNA"/>
</dbReference>
<evidence type="ECO:0000313" key="4">
    <source>
        <dbReference type="Proteomes" id="UP000245216"/>
    </source>
</evidence>
<keyword evidence="1" id="KW-0472">Membrane</keyword>
<sequence>MRPYSGHMDPFDTPPPLSQAAASHIAPPASTRETELIWAGTEGQLVNLGWFIVAILFCWTVIPVLWAIYRYLKVANHRYELTNQRLLEYSGIIVKHVETLELYRVKDIAVSGTLLQALFGRGRVILQTTDVSTPTVHLSAITSPQHVSQLLRDAVEHCRVARGVRAFDY</sequence>
<protein>
    <recommendedName>
        <fullName evidence="2">YdbS-like PH domain-containing protein</fullName>
    </recommendedName>
</protein>
<evidence type="ECO:0000256" key="1">
    <source>
        <dbReference type="SAM" id="Phobius"/>
    </source>
</evidence>
<dbReference type="PANTHER" id="PTHR37938">
    <property type="entry name" value="BLL0215 PROTEIN"/>
    <property type="match status" value="1"/>
</dbReference>
<dbReference type="AlphaFoldDB" id="A0A2U2BQ07"/>
<name>A0A2U2BQ07_ALCFA</name>
<gene>
    <name evidence="3" type="ORF">DF183_04990</name>
</gene>
<dbReference type="InterPro" id="IPR005182">
    <property type="entry name" value="YdbS-like_PH"/>
</dbReference>
<reference evidence="3 4" key="2">
    <citation type="submission" date="2018-05" db="EMBL/GenBank/DDBJ databases">
        <authorList>
            <person name="Lanie J.A."/>
            <person name="Ng W.-L."/>
            <person name="Kazmierczak K.M."/>
            <person name="Andrzejewski T.M."/>
            <person name="Davidsen T.M."/>
            <person name="Wayne K.J."/>
            <person name="Tettelin H."/>
            <person name="Glass J.I."/>
            <person name="Rusch D."/>
            <person name="Podicherti R."/>
            <person name="Tsui H.-C.T."/>
            <person name="Winkler M.E."/>
        </authorList>
    </citation>
    <scope>NUCLEOTIDE SEQUENCE [LARGE SCALE GENOMIC DNA]</scope>
    <source>
        <strain evidence="3 4">YBY</strain>
    </source>
</reference>
<accession>A0A2U2BQ07</accession>
<proteinExistence type="predicted"/>
<evidence type="ECO:0000313" key="3">
    <source>
        <dbReference type="EMBL" id="PWE16083.1"/>
    </source>
</evidence>
<organism evidence="3 4">
    <name type="scientific">Alcaligenes faecalis</name>
    <dbReference type="NCBI Taxonomy" id="511"/>
    <lineage>
        <taxon>Bacteria</taxon>
        <taxon>Pseudomonadati</taxon>
        <taxon>Pseudomonadota</taxon>
        <taxon>Betaproteobacteria</taxon>
        <taxon>Burkholderiales</taxon>
        <taxon>Alcaligenaceae</taxon>
        <taxon>Alcaligenes</taxon>
    </lineage>
</organism>
<comment type="caution">
    <text evidence="3">The sequence shown here is derived from an EMBL/GenBank/DDBJ whole genome shotgun (WGS) entry which is preliminary data.</text>
</comment>
<evidence type="ECO:0000259" key="2">
    <source>
        <dbReference type="Pfam" id="PF03703"/>
    </source>
</evidence>
<reference evidence="3 4" key="1">
    <citation type="submission" date="2018-05" db="EMBL/GenBank/DDBJ databases">
        <title>Genome Sequence of an Efficient Indole-Degrading Bacterium, Alcaligenes sp.YBY.</title>
        <authorList>
            <person name="Yang B."/>
        </authorList>
    </citation>
    <scope>NUCLEOTIDE SEQUENCE [LARGE SCALE GENOMIC DNA]</scope>
    <source>
        <strain evidence="3 4">YBY</strain>
    </source>
</reference>
<dbReference type="Pfam" id="PF03703">
    <property type="entry name" value="bPH_2"/>
    <property type="match status" value="1"/>
</dbReference>
<dbReference type="PANTHER" id="PTHR37938:SF1">
    <property type="entry name" value="BLL0215 PROTEIN"/>
    <property type="match status" value="1"/>
</dbReference>
<dbReference type="STRING" id="511.UZ73_18990"/>
<feature type="domain" description="YdbS-like PH" evidence="2">
    <location>
        <begin position="75"/>
        <end position="142"/>
    </location>
</feature>
<feature type="transmembrane region" description="Helical" evidence="1">
    <location>
        <begin position="48"/>
        <end position="69"/>
    </location>
</feature>
<dbReference type="Proteomes" id="UP000245216">
    <property type="component" value="Unassembled WGS sequence"/>
</dbReference>